<dbReference type="KEGG" id="crf:FRC0190_00430"/>
<dbReference type="AlphaFoldDB" id="A0A6I8MGH0"/>
<proteinExistence type="predicted"/>
<protein>
    <submittedName>
        <fullName evidence="1">Uncharacterized protein</fullName>
    </submittedName>
</protein>
<dbReference type="EMBL" id="LR738855">
    <property type="protein sequence ID" value="VZH84408.1"/>
    <property type="molecule type" value="Genomic_DNA"/>
</dbReference>
<reference evidence="1 2" key="1">
    <citation type="submission" date="2019-11" db="EMBL/GenBank/DDBJ databases">
        <authorList>
            <person name="Brisse S."/>
        </authorList>
    </citation>
    <scope>NUCLEOTIDE SEQUENCE [LARGE SCALE GENOMIC DNA]</scope>
    <source>
        <strain evidence="1">FRC0190</strain>
    </source>
</reference>
<dbReference type="Proteomes" id="UP000423525">
    <property type="component" value="Chromosome"/>
</dbReference>
<gene>
    <name evidence="1" type="ORF">FRC0190_00430</name>
</gene>
<evidence type="ECO:0000313" key="1">
    <source>
        <dbReference type="EMBL" id="VZH84408.1"/>
    </source>
</evidence>
<accession>A0A6I8MGH0</accession>
<sequence>MAYGIGAIADEIIVLVDAATEQSGYALDPEKDFWRVIRNHAKPVSEIDRYMEQLEAAGIERAAIVLDDSGDYRRLSGNEQAEVDILDNKVGRLTSEMTALVKIRGELGRHPDTPTQALS</sequence>
<organism evidence="1 2">
    <name type="scientific">Corynebacterium rouxii</name>
    <dbReference type="NCBI Taxonomy" id="2719119"/>
    <lineage>
        <taxon>Bacteria</taxon>
        <taxon>Bacillati</taxon>
        <taxon>Actinomycetota</taxon>
        <taxon>Actinomycetes</taxon>
        <taxon>Mycobacteriales</taxon>
        <taxon>Corynebacteriaceae</taxon>
        <taxon>Corynebacterium</taxon>
    </lineage>
</organism>
<evidence type="ECO:0000313" key="2">
    <source>
        <dbReference type="Proteomes" id="UP000423525"/>
    </source>
</evidence>
<name>A0A6I8MGH0_9CORY</name>